<evidence type="ECO:0000313" key="1">
    <source>
        <dbReference type="EMBL" id="KHJ81994.1"/>
    </source>
</evidence>
<evidence type="ECO:0000313" key="2">
    <source>
        <dbReference type="Proteomes" id="UP000053660"/>
    </source>
</evidence>
<sequence>MVNGTEASRPSTTLGFKIIDEPEVPLFAFSRWIELLRSAKEWSGFTGITSSTARARTRSTRGRFRKITPPGCRKYSLSEKYRMLEGVGARNQLYMAETPDEASLGFVPPAPAPKYKALAADMAEPDGFAPFCSRECQMIKTTLEKALKERRKPKPTPRTEPFTRMHVMPLRAPSSPSLDASRADVDEVDFVLAGKGKVCSLEKFVPLGNCTEPGEEVSWAH</sequence>
<name>A0A0B1SAP8_OESDE</name>
<keyword evidence="2" id="KW-1185">Reference proteome</keyword>
<dbReference type="Proteomes" id="UP000053660">
    <property type="component" value="Unassembled WGS sequence"/>
</dbReference>
<reference evidence="1 2" key="1">
    <citation type="submission" date="2014-03" db="EMBL/GenBank/DDBJ databases">
        <title>Draft genome of the hookworm Oesophagostomum dentatum.</title>
        <authorList>
            <person name="Mitreva M."/>
        </authorList>
    </citation>
    <scope>NUCLEOTIDE SEQUENCE [LARGE SCALE GENOMIC DNA]</scope>
    <source>
        <strain evidence="1 2">OD-Hann</strain>
    </source>
</reference>
<feature type="non-terminal residue" evidence="1">
    <location>
        <position position="221"/>
    </location>
</feature>
<proteinExistence type="predicted"/>
<dbReference type="EMBL" id="KN583236">
    <property type="protein sequence ID" value="KHJ81994.1"/>
    <property type="molecule type" value="Genomic_DNA"/>
</dbReference>
<accession>A0A0B1SAP8</accession>
<organism evidence="1 2">
    <name type="scientific">Oesophagostomum dentatum</name>
    <name type="common">Nodular worm</name>
    <dbReference type="NCBI Taxonomy" id="61180"/>
    <lineage>
        <taxon>Eukaryota</taxon>
        <taxon>Metazoa</taxon>
        <taxon>Ecdysozoa</taxon>
        <taxon>Nematoda</taxon>
        <taxon>Chromadorea</taxon>
        <taxon>Rhabditida</taxon>
        <taxon>Rhabditina</taxon>
        <taxon>Rhabditomorpha</taxon>
        <taxon>Strongyloidea</taxon>
        <taxon>Strongylidae</taxon>
        <taxon>Oesophagostomum</taxon>
    </lineage>
</organism>
<dbReference type="OrthoDB" id="5875328at2759"/>
<protein>
    <submittedName>
        <fullName evidence="1">Uncharacterized protein</fullName>
    </submittedName>
</protein>
<dbReference type="AlphaFoldDB" id="A0A0B1SAP8"/>
<gene>
    <name evidence="1" type="ORF">OESDEN_18315</name>
</gene>